<protein>
    <submittedName>
        <fullName evidence="4">VWA domain-containing protein</fullName>
    </submittedName>
</protein>
<evidence type="ECO:0000256" key="1">
    <source>
        <dbReference type="SAM" id="MobiDB-lite"/>
    </source>
</evidence>
<name>A0ABV9DHH5_9BACI</name>
<proteinExistence type="predicted"/>
<feature type="region of interest" description="Disordered" evidence="1">
    <location>
        <begin position="25"/>
        <end position="61"/>
    </location>
</feature>
<feature type="chain" id="PRO_5046634816" evidence="2">
    <location>
        <begin position="20"/>
        <end position="463"/>
    </location>
</feature>
<accession>A0ABV9DHH5</accession>
<feature type="domain" description="VWFA" evidence="3">
    <location>
        <begin position="158"/>
        <end position="353"/>
    </location>
</feature>
<dbReference type="InterPro" id="IPR036465">
    <property type="entry name" value="vWFA_dom_sf"/>
</dbReference>
<dbReference type="RefSeq" id="WP_390294803.1">
    <property type="nucleotide sequence ID" value="NZ_JBHSFU010000004.1"/>
</dbReference>
<keyword evidence="5" id="KW-1185">Reference proteome</keyword>
<organism evidence="4 5">
    <name type="scientific">Virgibacillus kekensis</name>
    <dbReference type="NCBI Taxonomy" id="202261"/>
    <lineage>
        <taxon>Bacteria</taxon>
        <taxon>Bacillati</taxon>
        <taxon>Bacillota</taxon>
        <taxon>Bacilli</taxon>
        <taxon>Bacillales</taxon>
        <taxon>Bacillaceae</taxon>
        <taxon>Virgibacillus</taxon>
    </lineage>
</organism>
<dbReference type="Gene3D" id="3.40.50.410">
    <property type="entry name" value="von Willebrand factor, type A domain"/>
    <property type="match status" value="2"/>
</dbReference>
<dbReference type="SUPFAM" id="SSF53300">
    <property type="entry name" value="vWA-like"/>
    <property type="match status" value="1"/>
</dbReference>
<feature type="signal peptide" evidence="2">
    <location>
        <begin position="1"/>
        <end position="19"/>
    </location>
</feature>
<dbReference type="SMART" id="SM00327">
    <property type="entry name" value="VWA"/>
    <property type="match status" value="1"/>
</dbReference>
<evidence type="ECO:0000259" key="3">
    <source>
        <dbReference type="PROSITE" id="PS50234"/>
    </source>
</evidence>
<dbReference type="PROSITE" id="PS51257">
    <property type="entry name" value="PROKAR_LIPOPROTEIN"/>
    <property type="match status" value="1"/>
</dbReference>
<reference evidence="5" key="1">
    <citation type="journal article" date="2019" name="Int. J. Syst. Evol. Microbiol.">
        <title>The Global Catalogue of Microorganisms (GCM) 10K type strain sequencing project: providing services to taxonomists for standard genome sequencing and annotation.</title>
        <authorList>
            <consortium name="The Broad Institute Genomics Platform"/>
            <consortium name="The Broad Institute Genome Sequencing Center for Infectious Disease"/>
            <person name="Wu L."/>
            <person name="Ma J."/>
        </authorList>
    </citation>
    <scope>NUCLEOTIDE SEQUENCE [LARGE SCALE GENOMIC DNA]</scope>
    <source>
        <strain evidence="5">CGMCC 4.7426</strain>
    </source>
</reference>
<evidence type="ECO:0000256" key="2">
    <source>
        <dbReference type="SAM" id="SignalP"/>
    </source>
</evidence>
<comment type="caution">
    <text evidence="4">The sequence shown here is derived from an EMBL/GenBank/DDBJ whole genome shotgun (WGS) entry which is preliminary data.</text>
</comment>
<keyword evidence="2" id="KW-0732">Signal</keyword>
<dbReference type="InterPro" id="IPR002035">
    <property type="entry name" value="VWF_A"/>
</dbReference>
<evidence type="ECO:0000313" key="5">
    <source>
        <dbReference type="Proteomes" id="UP001595989"/>
    </source>
</evidence>
<sequence>MKGKISFIFMVFLICGVLAACGSEKEASGEDQKPKDKESAETAEQVEETISQTETESPEEDFKVATTLKEIIEQDGGKYSGNAYNEAVVHRALDEKSFQDKDSFQVYAHLLNLMSESKQYKQYYDFVEAFNPHIETALSETPGGMELDNGQKVNGTANIAILLDSSGSMAQKVGGRTKMEQAKEAINSFVASMPESANVSLRIYGHKGSNADSDKKISCDSSEVVYDLQPYNQQKFEKALGQFEPTGWTPIAKSITETKKLFEDTGNSGQNIIYIVSDGVETCDGDPVAAAKNLHDSNIKAVVNIIGFDVDSNGQEQLLKVAEAGGGVFETVNSEEDFREVWEEERVRLYNEWSSWNAENYNDVSGEQTDKMNELYGERTDFMNLTYDEEGNLKDAVYYLEDKEQIGDEVRNEVISMIDQRQEILAAFEEEFNRLLETVEKEGDRLKEQINERGDKMKEKYDN</sequence>
<feature type="compositionally biased region" description="Basic and acidic residues" evidence="1">
    <location>
        <begin position="25"/>
        <end position="40"/>
    </location>
</feature>
<dbReference type="EMBL" id="JBHSFU010000004">
    <property type="protein sequence ID" value="MFC4558262.1"/>
    <property type="molecule type" value="Genomic_DNA"/>
</dbReference>
<evidence type="ECO:0000313" key="4">
    <source>
        <dbReference type="EMBL" id="MFC4558262.1"/>
    </source>
</evidence>
<dbReference type="Proteomes" id="UP001595989">
    <property type="component" value="Unassembled WGS sequence"/>
</dbReference>
<dbReference type="PROSITE" id="PS50234">
    <property type="entry name" value="VWFA"/>
    <property type="match status" value="1"/>
</dbReference>
<dbReference type="Pfam" id="PF00092">
    <property type="entry name" value="VWA"/>
    <property type="match status" value="1"/>
</dbReference>
<gene>
    <name evidence="4" type="ORF">ACFO3D_08550</name>
</gene>